<keyword evidence="2" id="KW-1185">Reference proteome</keyword>
<reference evidence="1 2" key="1">
    <citation type="submission" date="2019-05" db="EMBL/GenBank/DDBJ databases">
        <title>Another draft genome of Portunus trituberculatus and its Hox gene families provides insights of decapod evolution.</title>
        <authorList>
            <person name="Jeong J.-H."/>
            <person name="Song I."/>
            <person name="Kim S."/>
            <person name="Choi T."/>
            <person name="Kim D."/>
            <person name="Ryu S."/>
            <person name="Kim W."/>
        </authorList>
    </citation>
    <scope>NUCLEOTIDE SEQUENCE [LARGE SCALE GENOMIC DNA]</scope>
    <source>
        <tissue evidence="1">Muscle</tissue>
    </source>
</reference>
<organism evidence="1 2">
    <name type="scientific">Portunus trituberculatus</name>
    <name type="common">Swimming crab</name>
    <name type="synonym">Neptunus trituberculatus</name>
    <dbReference type="NCBI Taxonomy" id="210409"/>
    <lineage>
        <taxon>Eukaryota</taxon>
        <taxon>Metazoa</taxon>
        <taxon>Ecdysozoa</taxon>
        <taxon>Arthropoda</taxon>
        <taxon>Crustacea</taxon>
        <taxon>Multicrustacea</taxon>
        <taxon>Malacostraca</taxon>
        <taxon>Eumalacostraca</taxon>
        <taxon>Eucarida</taxon>
        <taxon>Decapoda</taxon>
        <taxon>Pleocyemata</taxon>
        <taxon>Brachyura</taxon>
        <taxon>Eubrachyura</taxon>
        <taxon>Portunoidea</taxon>
        <taxon>Portunidae</taxon>
        <taxon>Portuninae</taxon>
        <taxon>Portunus</taxon>
    </lineage>
</organism>
<dbReference type="EMBL" id="VSRR010015244">
    <property type="protein sequence ID" value="MPC57977.1"/>
    <property type="molecule type" value="Genomic_DNA"/>
</dbReference>
<dbReference type="AlphaFoldDB" id="A0A5B7GL35"/>
<accession>A0A5B7GL35</accession>
<dbReference type="Proteomes" id="UP000324222">
    <property type="component" value="Unassembled WGS sequence"/>
</dbReference>
<sequence length="79" mass="8132">MRDEMNGEECKVVMGMMMAKVEEQQRVRDCGSGRVGTGLGGAGRGEVGRGGAGRCGAAEVGALRMATLASQIAGLPEIY</sequence>
<evidence type="ECO:0000313" key="2">
    <source>
        <dbReference type="Proteomes" id="UP000324222"/>
    </source>
</evidence>
<gene>
    <name evidence="1" type="ORF">E2C01_051968</name>
</gene>
<name>A0A5B7GL35_PORTR</name>
<proteinExistence type="predicted"/>
<comment type="caution">
    <text evidence="1">The sequence shown here is derived from an EMBL/GenBank/DDBJ whole genome shotgun (WGS) entry which is preliminary data.</text>
</comment>
<evidence type="ECO:0000313" key="1">
    <source>
        <dbReference type="EMBL" id="MPC57977.1"/>
    </source>
</evidence>
<protein>
    <submittedName>
        <fullName evidence="1">Uncharacterized protein</fullName>
    </submittedName>
</protein>